<dbReference type="Pfam" id="PF10442">
    <property type="entry name" value="FIST_C"/>
    <property type="match status" value="1"/>
</dbReference>
<protein>
    <submittedName>
        <fullName evidence="3">Uncharacterized conserved protein, contains FIST_N domain</fullName>
    </submittedName>
</protein>
<keyword evidence="4" id="KW-1185">Reference proteome</keyword>
<dbReference type="OrthoDB" id="9807948at2"/>
<dbReference type="SMART" id="SM01204">
    <property type="entry name" value="FIST_C"/>
    <property type="match status" value="1"/>
</dbReference>
<dbReference type="InterPro" id="IPR013702">
    <property type="entry name" value="FIST_domain_N"/>
</dbReference>
<sequence length="386" mass="41970">MNIGSEVNPPVVHVALSGAEAPAQAVAELVPQLCLNEACFVLIFIPESLVGPAFEAAVSAHLSGVSVFGCTTAGQITPEGYATNTLLALSFPKAHFRCASRIIAPLNPLSIETISEDVRRLDAKFQKTANWNRLALTFADGLSRKEDLLMSALVTGLADIPVFGGSAGDGLEYRETFVLHNGRFTRDAALVLLLETDLDFVGIGFDHFLPTEKQLVITRAIADRRIAEEINGSPAAEEYARLVGCALEDLSPLVFAENPLLVRNNDAYHVRAIQEVLEGQTLSFLSAIDDGLLMTLGTGKEILRTMEEALDLHDGRGVAPEFILGFDCVLRRLEIEQKGMGAAVSEILRNARVLGFNTYGEQHHGVHVNQTFVGVAFFRPRRRELH</sequence>
<evidence type="ECO:0000313" key="3">
    <source>
        <dbReference type="EMBL" id="SFR00139.1"/>
    </source>
</evidence>
<dbReference type="InterPro" id="IPR019494">
    <property type="entry name" value="FIST_C"/>
</dbReference>
<feature type="domain" description="FIST" evidence="1">
    <location>
        <begin position="37"/>
        <end position="234"/>
    </location>
</feature>
<dbReference type="AlphaFoldDB" id="A0A1I6D3U5"/>
<gene>
    <name evidence="3" type="ORF">SAMN04515673_10296</name>
</gene>
<proteinExistence type="predicted"/>
<evidence type="ECO:0000259" key="2">
    <source>
        <dbReference type="SMART" id="SM01204"/>
    </source>
</evidence>
<dbReference type="STRING" id="871652.SAMN04515673_10296"/>
<dbReference type="PANTHER" id="PTHR40252">
    <property type="entry name" value="BLR0328 PROTEIN"/>
    <property type="match status" value="1"/>
</dbReference>
<dbReference type="RefSeq" id="WP_092076663.1">
    <property type="nucleotide sequence ID" value="NZ_FOYI01000002.1"/>
</dbReference>
<evidence type="ECO:0000259" key="1">
    <source>
        <dbReference type="SMART" id="SM00897"/>
    </source>
</evidence>
<accession>A0A1I6D3U5</accession>
<evidence type="ECO:0000313" key="4">
    <source>
        <dbReference type="Proteomes" id="UP000199302"/>
    </source>
</evidence>
<organism evidence="3 4">
    <name type="scientific">Poseidonocella sedimentorum</name>
    <dbReference type="NCBI Taxonomy" id="871652"/>
    <lineage>
        <taxon>Bacteria</taxon>
        <taxon>Pseudomonadati</taxon>
        <taxon>Pseudomonadota</taxon>
        <taxon>Alphaproteobacteria</taxon>
        <taxon>Rhodobacterales</taxon>
        <taxon>Roseobacteraceae</taxon>
        <taxon>Poseidonocella</taxon>
    </lineage>
</organism>
<dbReference type="Pfam" id="PF08495">
    <property type="entry name" value="FIST"/>
    <property type="match status" value="1"/>
</dbReference>
<dbReference type="SMART" id="SM00897">
    <property type="entry name" value="FIST"/>
    <property type="match status" value="1"/>
</dbReference>
<reference evidence="3 4" key="1">
    <citation type="submission" date="2016-10" db="EMBL/GenBank/DDBJ databases">
        <authorList>
            <person name="de Groot N.N."/>
        </authorList>
    </citation>
    <scope>NUCLEOTIDE SEQUENCE [LARGE SCALE GENOMIC DNA]</scope>
    <source>
        <strain evidence="4">KMM 9023,NRIC 0796,JCM 17311,KCTC 23692</strain>
    </source>
</reference>
<feature type="domain" description="FIST C-domain" evidence="2">
    <location>
        <begin position="235"/>
        <end position="365"/>
    </location>
</feature>
<dbReference type="Proteomes" id="UP000199302">
    <property type="component" value="Unassembled WGS sequence"/>
</dbReference>
<dbReference type="EMBL" id="FOYI01000002">
    <property type="protein sequence ID" value="SFR00139.1"/>
    <property type="molecule type" value="Genomic_DNA"/>
</dbReference>
<name>A0A1I6D3U5_9RHOB</name>
<dbReference type="PANTHER" id="PTHR40252:SF2">
    <property type="entry name" value="BLR0328 PROTEIN"/>
    <property type="match status" value="1"/>
</dbReference>